<evidence type="ECO:0000313" key="3">
    <source>
        <dbReference type="EMBL" id="GAA4786516.1"/>
    </source>
</evidence>
<organism evidence="3 4">
    <name type="scientific">Streptomyces ziwulingensis</name>
    <dbReference type="NCBI Taxonomy" id="1045501"/>
    <lineage>
        <taxon>Bacteria</taxon>
        <taxon>Bacillati</taxon>
        <taxon>Actinomycetota</taxon>
        <taxon>Actinomycetes</taxon>
        <taxon>Kitasatosporales</taxon>
        <taxon>Streptomycetaceae</taxon>
        <taxon>Streptomyces</taxon>
    </lineage>
</organism>
<evidence type="ECO:0000313" key="4">
    <source>
        <dbReference type="Proteomes" id="UP001501265"/>
    </source>
</evidence>
<dbReference type="RefSeq" id="WP_345617466.1">
    <property type="nucleotide sequence ID" value="NZ_BAABIG010000007.1"/>
</dbReference>
<dbReference type="InterPro" id="IPR050816">
    <property type="entry name" value="Flavin-dep_Halogenase_NPB"/>
</dbReference>
<proteinExistence type="inferred from homology"/>
<gene>
    <name evidence="3" type="ORF">GCM10023220_08220</name>
</gene>
<dbReference type="PRINTS" id="PR00420">
    <property type="entry name" value="RNGMNOXGNASE"/>
</dbReference>
<keyword evidence="4" id="KW-1185">Reference proteome</keyword>
<comment type="similarity">
    <text evidence="1">Belongs to the flavin-dependent halogenase family. Bacterial tryptophan halogenase subfamily.</text>
</comment>
<dbReference type="InterPro" id="IPR036188">
    <property type="entry name" value="FAD/NAD-bd_sf"/>
</dbReference>
<accession>A0ABP9AUQ7</accession>
<sequence length="467" mass="51761">MTQDHDRDHDGDHDRDHDHAYDYDIGIIGGGPAGSTAASYLAKAGLSVAVFDSEFFPREHVGESLVPATTPVLLEIGAMDKIEAAGFPRKYGAAWTSADADEVDPLGFQVHDHGLGAADVLFNERDQLGVDRDHTFHVDRGRFDHILLKHAESLGAKVYSGVRVRGVDFADTTRPVLRVQLGGASAQVAVRMVVDASGRGTLLGRQLKVKVPDPVFNQYAVHSWFEGLDREALANDENQAEYIFIHFLPLSDTWVWQIPISDTVTSVGVVTQKARFKEAKDDLEGFFWDSVGSRPLLRDALRKAERVRPFKAEGDYSYGMRKVCDDSMVMIGDAARFVDPIFSSGVSVAMNSARLACADIIAAAEAGDFKAARFANYVTKLRRGVSSWYEFISLYYRLNILFTAFVQDPRYRIDVLKLLQGDVYDEQEPVALTAMREFVAAVEADPDHLWHPLLGNMKVSLSSRALF</sequence>
<evidence type="ECO:0000256" key="1">
    <source>
        <dbReference type="ARBA" id="ARBA00038396"/>
    </source>
</evidence>
<evidence type="ECO:0000259" key="2">
    <source>
        <dbReference type="Pfam" id="PF01494"/>
    </source>
</evidence>
<dbReference type="Gene3D" id="3.50.50.60">
    <property type="entry name" value="FAD/NAD(P)-binding domain"/>
    <property type="match status" value="1"/>
</dbReference>
<feature type="domain" description="FAD-binding" evidence="2">
    <location>
        <begin position="23"/>
        <end position="380"/>
    </location>
</feature>
<name>A0ABP9AUQ7_9ACTN</name>
<reference evidence="4" key="1">
    <citation type="journal article" date="2019" name="Int. J. Syst. Evol. Microbiol.">
        <title>The Global Catalogue of Microorganisms (GCM) 10K type strain sequencing project: providing services to taxonomists for standard genome sequencing and annotation.</title>
        <authorList>
            <consortium name="The Broad Institute Genomics Platform"/>
            <consortium name="The Broad Institute Genome Sequencing Center for Infectious Disease"/>
            <person name="Wu L."/>
            <person name="Ma J."/>
        </authorList>
    </citation>
    <scope>NUCLEOTIDE SEQUENCE [LARGE SCALE GENOMIC DNA]</scope>
    <source>
        <strain evidence="4">JCM 18081</strain>
    </source>
</reference>
<dbReference type="SUPFAM" id="SSF51905">
    <property type="entry name" value="FAD/NAD(P)-binding domain"/>
    <property type="match status" value="1"/>
</dbReference>
<comment type="caution">
    <text evidence="3">The sequence shown here is derived from an EMBL/GenBank/DDBJ whole genome shotgun (WGS) entry which is preliminary data.</text>
</comment>
<protein>
    <submittedName>
        <fullName evidence="3">NAD(P)/FAD-dependent oxidoreductase</fullName>
    </submittedName>
</protein>
<dbReference type="Proteomes" id="UP001501265">
    <property type="component" value="Unassembled WGS sequence"/>
</dbReference>
<dbReference type="InterPro" id="IPR002938">
    <property type="entry name" value="FAD-bd"/>
</dbReference>
<dbReference type="Pfam" id="PF01494">
    <property type="entry name" value="FAD_binding_3"/>
    <property type="match status" value="1"/>
</dbReference>
<dbReference type="PANTHER" id="PTHR43747:SF1">
    <property type="entry name" value="SLR1998 PROTEIN"/>
    <property type="match status" value="1"/>
</dbReference>
<dbReference type="EMBL" id="BAABIG010000007">
    <property type="protein sequence ID" value="GAA4786516.1"/>
    <property type="molecule type" value="Genomic_DNA"/>
</dbReference>
<dbReference type="PANTHER" id="PTHR43747">
    <property type="entry name" value="FAD-BINDING PROTEIN"/>
    <property type="match status" value="1"/>
</dbReference>